<evidence type="ECO:0000313" key="3">
    <source>
        <dbReference type="Proteomes" id="UP000254869"/>
    </source>
</evidence>
<dbReference type="Proteomes" id="UP000254869">
    <property type="component" value="Unassembled WGS sequence"/>
</dbReference>
<accession>A0A370IG00</accession>
<gene>
    <name evidence="2" type="ORF">DFR76_102785</name>
</gene>
<keyword evidence="1" id="KW-1133">Transmembrane helix</keyword>
<keyword evidence="1" id="KW-0812">Transmembrane</keyword>
<dbReference type="AlphaFoldDB" id="A0A370IG00"/>
<keyword evidence="1" id="KW-0472">Membrane</keyword>
<comment type="caution">
    <text evidence="2">The sequence shown here is derived from an EMBL/GenBank/DDBJ whole genome shotgun (WGS) entry which is preliminary data.</text>
</comment>
<organism evidence="2 3">
    <name type="scientific">Nocardia pseudobrasiliensis</name>
    <dbReference type="NCBI Taxonomy" id="45979"/>
    <lineage>
        <taxon>Bacteria</taxon>
        <taxon>Bacillati</taxon>
        <taxon>Actinomycetota</taxon>
        <taxon>Actinomycetes</taxon>
        <taxon>Mycobacteriales</taxon>
        <taxon>Nocardiaceae</taxon>
        <taxon>Nocardia</taxon>
    </lineage>
</organism>
<protein>
    <submittedName>
        <fullName evidence="2">Uncharacterized protein</fullName>
    </submittedName>
</protein>
<proteinExistence type="predicted"/>
<dbReference type="EMBL" id="QQBC01000002">
    <property type="protein sequence ID" value="RDI68384.1"/>
    <property type="molecule type" value="Genomic_DNA"/>
</dbReference>
<feature type="transmembrane region" description="Helical" evidence="1">
    <location>
        <begin position="6"/>
        <end position="32"/>
    </location>
</feature>
<evidence type="ECO:0000313" key="2">
    <source>
        <dbReference type="EMBL" id="RDI68384.1"/>
    </source>
</evidence>
<evidence type="ECO:0000256" key="1">
    <source>
        <dbReference type="SAM" id="Phobius"/>
    </source>
</evidence>
<keyword evidence="3" id="KW-1185">Reference proteome</keyword>
<dbReference type="RefSeq" id="WP_156524891.1">
    <property type="nucleotide sequence ID" value="NZ_QQBC01000002.1"/>
</dbReference>
<reference evidence="2 3" key="1">
    <citation type="submission" date="2018-07" db="EMBL/GenBank/DDBJ databases">
        <title>Genomic Encyclopedia of Type Strains, Phase IV (KMG-IV): sequencing the most valuable type-strain genomes for metagenomic binning, comparative biology and taxonomic classification.</title>
        <authorList>
            <person name="Goeker M."/>
        </authorList>
    </citation>
    <scope>NUCLEOTIDE SEQUENCE [LARGE SCALE GENOMIC DNA]</scope>
    <source>
        <strain evidence="2 3">DSM 44290</strain>
    </source>
</reference>
<sequence length="46" mass="4846">MPLEILAGVLSVVDLAAVVVMLLIALAAIAGVDHEPPSSRRLPRDR</sequence>
<name>A0A370IG00_9NOCA</name>